<dbReference type="InterPro" id="IPR012336">
    <property type="entry name" value="Thioredoxin-like_fold"/>
</dbReference>
<dbReference type="PROSITE" id="PS51352">
    <property type="entry name" value="THIOREDOXIN_2"/>
    <property type="match status" value="1"/>
</dbReference>
<evidence type="ECO:0000313" key="3">
    <source>
        <dbReference type="EMBL" id="QJW97944.1"/>
    </source>
</evidence>
<protein>
    <recommendedName>
        <fullName evidence="2">Thioredoxin domain-containing protein</fullName>
    </recommendedName>
</protein>
<dbReference type="Proteomes" id="UP000503447">
    <property type="component" value="Chromosome"/>
</dbReference>
<dbReference type="EMBL" id="CP053452">
    <property type="protein sequence ID" value="QJW97944.1"/>
    <property type="molecule type" value="Genomic_DNA"/>
</dbReference>
<dbReference type="KEGG" id="ftj:FTUN_5524"/>
<dbReference type="PANTHER" id="PTHR42852:SF17">
    <property type="entry name" value="THIOREDOXIN-LIKE PROTEIN HI_1115"/>
    <property type="match status" value="1"/>
</dbReference>
<dbReference type="Gene3D" id="1.25.40.10">
    <property type="entry name" value="Tetratricopeptide repeat domain"/>
    <property type="match status" value="1"/>
</dbReference>
<dbReference type="AlphaFoldDB" id="A0A6M5YWV9"/>
<dbReference type="Pfam" id="PF13905">
    <property type="entry name" value="Thioredoxin_8"/>
    <property type="match status" value="1"/>
</dbReference>
<dbReference type="InterPro" id="IPR013766">
    <property type="entry name" value="Thioredoxin_domain"/>
</dbReference>
<evidence type="ECO:0000313" key="4">
    <source>
        <dbReference type="Proteomes" id="UP000503447"/>
    </source>
</evidence>
<dbReference type="GO" id="GO:0006950">
    <property type="term" value="P:response to stress"/>
    <property type="evidence" value="ECO:0007669"/>
    <property type="project" value="UniProtKB-ARBA"/>
</dbReference>
<sequence length="628" mass="67403">MTTSQVTVRWLAVLALVAGFSAAASAQPVAVTAEWALNQQPKQAGVNVSTPAPDQAPRCKVTPIPNPKAPGTPMGYLVSDGDGKPVRQFVSYDGKNYNIVAFYVDGVEAYREVYPPAPNEPYQFRWLGPNGSKWGLDRNRDLVIDEWVVISPEEVTQELVRAVAARDPKRLGALLVTKENLAVFGLPPADAEALKARTAGAEKRMTDTADALKLSDRTKWVHAEFGVPNTRPADAFEGREDYTAHKNGTVLVEDGGKTSFIQTGEMVQIGRAWKLIDGPAAGAAGTGGTEGPVVEPQIKDLVDRLNALDQKAPAQPTVAALAAFNAQRADLLEQVVARANAKETWVRMLIDSHAAAAESDKPGNKHLVRLGQWKEAMMRPEGNPTVAAYAAFRLLTAENSVGLSAAKDEKELRAVQEKWQAGLEEFVKTFPKSADAPDAVMRLAMAYELSGAKDSEPKAKQWLEQLVKAYPDSRPYAAKAAGALKRLDSEGKPLELSGPQLGTGQPFNAAQKDKIVVVYYWASWSQSLPEDAKKLQALVKEYGAKGLTVVTVSLDHDAKQAADAVARVALPGTHLFATGGLDASPLAAAYGIMAPPHVLLAGKDGKIVNRNGHVPALEEDVKKLLAEK</sequence>
<dbReference type="CDD" id="cd02966">
    <property type="entry name" value="TlpA_like_family"/>
    <property type="match status" value="1"/>
</dbReference>
<evidence type="ECO:0000259" key="2">
    <source>
        <dbReference type="PROSITE" id="PS51352"/>
    </source>
</evidence>
<feature type="chain" id="PRO_5026705364" description="Thioredoxin domain-containing protein" evidence="1">
    <location>
        <begin position="27"/>
        <end position="628"/>
    </location>
</feature>
<gene>
    <name evidence="3" type="ORF">FTUN_5524</name>
</gene>
<dbReference type="InterPro" id="IPR050553">
    <property type="entry name" value="Thioredoxin_ResA/DsbE_sf"/>
</dbReference>
<keyword evidence="1" id="KW-0732">Signal</keyword>
<keyword evidence="4" id="KW-1185">Reference proteome</keyword>
<evidence type="ECO:0000256" key="1">
    <source>
        <dbReference type="SAM" id="SignalP"/>
    </source>
</evidence>
<organism evidence="3 4">
    <name type="scientific">Frigoriglobus tundricola</name>
    <dbReference type="NCBI Taxonomy" id="2774151"/>
    <lineage>
        <taxon>Bacteria</taxon>
        <taxon>Pseudomonadati</taxon>
        <taxon>Planctomycetota</taxon>
        <taxon>Planctomycetia</taxon>
        <taxon>Gemmatales</taxon>
        <taxon>Gemmataceae</taxon>
        <taxon>Frigoriglobus</taxon>
    </lineage>
</organism>
<dbReference type="PANTHER" id="PTHR42852">
    <property type="entry name" value="THIOL:DISULFIDE INTERCHANGE PROTEIN DSBE"/>
    <property type="match status" value="1"/>
</dbReference>
<feature type="domain" description="Thioredoxin" evidence="2">
    <location>
        <begin position="475"/>
        <end position="628"/>
    </location>
</feature>
<dbReference type="RefSeq" id="WP_171473220.1">
    <property type="nucleotide sequence ID" value="NZ_CP053452.2"/>
</dbReference>
<feature type="signal peptide" evidence="1">
    <location>
        <begin position="1"/>
        <end position="26"/>
    </location>
</feature>
<dbReference type="InterPro" id="IPR036249">
    <property type="entry name" value="Thioredoxin-like_sf"/>
</dbReference>
<proteinExistence type="predicted"/>
<dbReference type="SUPFAM" id="SSF52833">
    <property type="entry name" value="Thioredoxin-like"/>
    <property type="match status" value="1"/>
</dbReference>
<name>A0A6M5YWV9_9BACT</name>
<dbReference type="InterPro" id="IPR011990">
    <property type="entry name" value="TPR-like_helical_dom_sf"/>
</dbReference>
<dbReference type="Gene3D" id="3.40.30.10">
    <property type="entry name" value="Glutaredoxin"/>
    <property type="match status" value="1"/>
</dbReference>
<reference evidence="4" key="1">
    <citation type="submission" date="2020-05" db="EMBL/GenBank/DDBJ databases">
        <title>Frigoriglobus tundricola gen. nov., sp. nov., a psychrotolerant cellulolytic planctomycete of the family Gemmataceae with two divergent copies of 16S rRNA gene.</title>
        <authorList>
            <person name="Kulichevskaya I.S."/>
            <person name="Ivanova A.A."/>
            <person name="Naumoff D.G."/>
            <person name="Beletsky A.V."/>
            <person name="Rijpstra W.I.C."/>
            <person name="Sinninghe Damste J.S."/>
            <person name="Mardanov A.V."/>
            <person name="Ravin N.V."/>
            <person name="Dedysh S.N."/>
        </authorList>
    </citation>
    <scope>NUCLEOTIDE SEQUENCE [LARGE SCALE GENOMIC DNA]</scope>
    <source>
        <strain evidence="4">PL17</strain>
    </source>
</reference>
<accession>A0A6M5YWV9</accession>